<evidence type="ECO:0000256" key="2">
    <source>
        <dbReference type="ARBA" id="ARBA00023002"/>
    </source>
</evidence>
<evidence type="ECO:0000259" key="6">
    <source>
        <dbReference type="Pfam" id="PF00171"/>
    </source>
</evidence>
<dbReference type="InterPro" id="IPR015590">
    <property type="entry name" value="Aldehyde_DH_dom"/>
</dbReference>
<dbReference type="PROSITE" id="PS00070">
    <property type="entry name" value="ALDEHYDE_DEHYDR_CYS"/>
    <property type="match status" value="1"/>
</dbReference>
<organism evidence="7 8">
    <name type="scientific">Cymbomonas tetramitiformis</name>
    <dbReference type="NCBI Taxonomy" id="36881"/>
    <lineage>
        <taxon>Eukaryota</taxon>
        <taxon>Viridiplantae</taxon>
        <taxon>Chlorophyta</taxon>
        <taxon>Pyramimonadophyceae</taxon>
        <taxon>Pyramimonadales</taxon>
        <taxon>Pyramimonadaceae</taxon>
        <taxon>Cymbomonas</taxon>
    </lineage>
</organism>
<dbReference type="GO" id="GO:0005739">
    <property type="term" value="C:mitochondrion"/>
    <property type="evidence" value="ECO:0007669"/>
    <property type="project" value="UniProtKB-ARBA"/>
</dbReference>
<dbReference type="GO" id="GO:0019752">
    <property type="term" value="P:carboxylic acid metabolic process"/>
    <property type="evidence" value="ECO:0007669"/>
    <property type="project" value="UniProtKB-ARBA"/>
</dbReference>
<proteinExistence type="inferred from homology"/>
<dbReference type="FunFam" id="3.40.309.10:FF:000001">
    <property type="entry name" value="Mitochondrial aldehyde dehydrogenase 2"/>
    <property type="match status" value="1"/>
</dbReference>
<dbReference type="PROSITE" id="PS00687">
    <property type="entry name" value="ALDEHYDE_DEHYDR_GLU"/>
    <property type="match status" value="1"/>
</dbReference>
<feature type="active site" evidence="4">
    <location>
        <position position="283"/>
    </location>
</feature>
<dbReference type="FunFam" id="3.40.605.10:FF:000011">
    <property type="entry name" value="ALD5p Mitochondrial aldehyde dehydrogenase"/>
    <property type="match status" value="1"/>
</dbReference>
<dbReference type="EMBL" id="LGRX02003227">
    <property type="protein sequence ID" value="KAK3282604.1"/>
    <property type="molecule type" value="Genomic_DNA"/>
</dbReference>
<reference evidence="7 8" key="1">
    <citation type="journal article" date="2015" name="Genome Biol. Evol.">
        <title>Comparative Genomics of a Bacterivorous Green Alga Reveals Evolutionary Causalities and Consequences of Phago-Mixotrophic Mode of Nutrition.</title>
        <authorList>
            <person name="Burns J.A."/>
            <person name="Paasch A."/>
            <person name="Narechania A."/>
            <person name="Kim E."/>
        </authorList>
    </citation>
    <scope>NUCLEOTIDE SEQUENCE [LARGE SCALE GENOMIC DNA]</scope>
    <source>
        <strain evidence="7 8">PLY_AMNH</strain>
    </source>
</reference>
<evidence type="ECO:0000313" key="8">
    <source>
        <dbReference type="Proteomes" id="UP001190700"/>
    </source>
</evidence>
<feature type="domain" description="Aldehyde dehydrogenase" evidence="6">
    <location>
        <begin position="45"/>
        <end position="505"/>
    </location>
</feature>
<dbReference type="PANTHER" id="PTHR11699">
    <property type="entry name" value="ALDEHYDE DEHYDROGENASE-RELATED"/>
    <property type="match status" value="1"/>
</dbReference>
<evidence type="ECO:0000313" key="7">
    <source>
        <dbReference type="EMBL" id="KAK3282604.1"/>
    </source>
</evidence>
<dbReference type="Pfam" id="PF00171">
    <property type="entry name" value="Aldedh"/>
    <property type="match status" value="1"/>
</dbReference>
<dbReference type="Gene3D" id="3.40.605.10">
    <property type="entry name" value="Aldehyde Dehydrogenase, Chain A, domain 1"/>
    <property type="match status" value="1"/>
</dbReference>
<accession>A0AAE0LF91</accession>
<protein>
    <submittedName>
        <fullName evidence="7">Aldehyde dehydrogenase 2 member B4, mitochondrial</fullName>
    </submittedName>
</protein>
<dbReference type="SUPFAM" id="SSF53720">
    <property type="entry name" value="ALDH-like"/>
    <property type="match status" value="1"/>
</dbReference>
<comment type="caution">
    <text evidence="7">The sequence shown here is derived from an EMBL/GenBank/DDBJ whole genome shotgun (WGS) entry which is preliminary data.</text>
</comment>
<keyword evidence="2 5" id="KW-0560">Oxidoreductase</keyword>
<keyword evidence="3" id="KW-0520">NAD</keyword>
<evidence type="ECO:0000256" key="3">
    <source>
        <dbReference type="ARBA" id="ARBA00023027"/>
    </source>
</evidence>
<name>A0AAE0LF91_9CHLO</name>
<keyword evidence="8" id="KW-1185">Reference proteome</keyword>
<dbReference type="FunFam" id="3.40.605.10:FF:000026">
    <property type="entry name" value="Aldehyde dehydrogenase, putative"/>
    <property type="match status" value="1"/>
</dbReference>
<dbReference type="GO" id="GO:0004029">
    <property type="term" value="F:aldehyde dehydrogenase (NAD+) activity"/>
    <property type="evidence" value="ECO:0007669"/>
    <property type="project" value="UniProtKB-ARBA"/>
</dbReference>
<dbReference type="CDD" id="cd07091">
    <property type="entry name" value="ALDH_F1-2_Ald2-like"/>
    <property type="match status" value="1"/>
</dbReference>
<evidence type="ECO:0000256" key="4">
    <source>
        <dbReference type="PROSITE-ProRule" id="PRU10007"/>
    </source>
</evidence>
<dbReference type="Gene3D" id="3.40.309.10">
    <property type="entry name" value="Aldehyde Dehydrogenase, Chain A, domain 2"/>
    <property type="match status" value="1"/>
</dbReference>
<dbReference type="InterPro" id="IPR016162">
    <property type="entry name" value="Ald_DH_N"/>
</dbReference>
<dbReference type="InterPro" id="IPR029510">
    <property type="entry name" value="Ald_DH_CS_GLU"/>
</dbReference>
<dbReference type="InterPro" id="IPR016161">
    <property type="entry name" value="Ald_DH/histidinol_DH"/>
</dbReference>
<dbReference type="Proteomes" id="UP001190700">
    <property type="component" value="Unassembled WGS sequence"/>
</dbReference>
<dbReference type="InterPro" id="IPR016163">
    <property type="entry name" value="Ald_DH_C"/>
</dbReference>
<evidence type="ECO:0000256" key="1">
    <source>
        <dbReference type="ARBA" id="ARBA00009986"/>
    </source>
</evidence>
<comment type="similarity">
    <text evidence="1 5">Belongs to the aldehyde dehydrogenase family.</text>
</comment>
<evidence type="ECO:0000256" key="5">
    <source>
        <dbReference type="RuleBase" id="RU003345"/>
    </source>
</evidence>
<dbReference type="InterPro" id="IPR016160">
    <property type="entry name" value="Ald_DH_CS_CYS"/>
</dbReference>
<dbReference type="AlphaFoldDB" id="A0AAE0LF91"/>
<sequence length="515" mass="56356">MYSTFKSQSVPARRLRRSNFHCRAIASPPRIVPAQTKLWIDGNFVDAVSGKTFPVINPCTEEIIANVAEADEADVDLAVKAARKAFDTGAWTKMGGRQRGYHMNKLADLLERDAEEFAQLETLDNGKPIFFSRAADIPLSVSHLRYYAGWADKIQGKTIPTGSEHFAYTLHEPIGVCAQITPWNFPLLMATWKIAPALATGNTIVLKVAEQTPLTALKLGELIDEAGIPPGVINILTGYGQTAGHALSHHMDVDKISFTGSTEVGRKILQASAGTNLKSVSLELGGKSAVIVCPDTDVDQAVADTHFALFFNMGQCCVAGSRLFVHEDIYEEFVEKAVAAAKARTVGDPFTQVDQGPQVSQEQFETISGYIQSGIEQGATLATGGRRIGDKGYFIEPTVFTDVRDDMKIYQEEIFGPVMSIIKWRTEEEVIARANQSQYGLGAGIWTKNHNTANRLARALKSGTVWINCYNVFDDALPFGGYKMSGMGRDKGEYALSNYTETKCVITPLENPAWL</sequence>
<gene>
    <name evidence="7" type="ORF">CYMTET_9669</name>
</gene>